<comment type="similarity">
    <text evidence="2 7">Belongs to the derlin family.</text>
</comment>
<gene>
    <name evidence="9" type="ORF">HANVADRAFT_49244</name>
</gene>
<feature type="transmembrane region" description="Helical" evidence="7">
    <location>
        <begin position="90"/>
        <end position="108"/>
    </location>
</feature>
<feature type="transmembrane region" description="Helical" evidence="7">
    <location>
        <begin position="12"/>
        <end position="30"/>
    </location>
</feature>
<proteinExistence type="inferred from homology"/>
<feature type="transmembrane region" description="Helical" evidence="7">
    <location>
        <begin position="50"/>
        <end position="70"/>
    </location>
</feature>
<evidence type="ECO:0000313" key="10">
    <source>
        <dbReference type="Proteomes" id="UP000092321"/>
    </source>
</evidence>
<evidence type="ECO:0000256" key="2">
    <source>
        <dbReference type="ARBA" id="ARBA00008917"/>
    </source>
</evidence>
<dbReference type="EMBL" id="LXPE01000019">
    <property type="protein sequence ID" value="OBA26362.1"/>
    <property type="molecule type" value="Genomic_DNA"/>
</dbReference>
<reference evidence="10" key="1">
    <citation type="journal article" date="2016" name="Proc. Natl. Acad. Sci. U.S.A.">
        <title>Comparative genomics of biotechnologically important yeasts.</title>
        <authorList>
            <person name="Riley R."/>
            <person name="Haridas S."/>
            <person name="Wolfe K.H."/>
            <person name="Lopes M.R."/>
            <person name="Hittinger C.T."/>
            <person name="Goeker M."/>
            <person name="Salamov A.A."/>
            <person name="Wisecaver J.H."/>
            <person name="Long T.M."/>
            <person name="Calvey C.H."/>
            <person name="Aerts A.L."/>
            <person name="Barry K.W."/>
            <person name="Choi C."/>
            <person name="Clum A."/>
            <person name="Coughlan A.Y."/>
            <person name="Deshpande S."/>
            <person name="Douglass A.P."/>
            <person name="Hanson S.J."/>
            <person name="Klenk H.-P."/>
            <person name="LaButti K.M."/>
            <person name="Lapidus A."/>
            <person name="Lindquist E.A."/>
            <person name="Lipzen A.M."/>
            <person name="Meier-Kolthoff J.P."/>
            <person name="Ohm R.A."/>
            <person name="Otillar R.P."/>
            <person name="Pangilinan J.L."/>
            <person name="Peng Y."/>
            <person name="Rokas A."/>
            <person name="Rosa C.A."/>
            <person name="Scheuner C."/>
            <person name="Sibirny A.A."/>
            <person name="Slot J.C."/>
            <person name="Stielow J.B."/>
            <person name="Sun H."/>
            <person name="Kurtzman C.P."/>
            <person name="Blackwell M."/>
            <person name="Grigoriev I.V."/>
            <person name="Jeffries T.W."/>
        </authorList>
    </citation>
    <scope>NUCLEOTIDE SEQUENCE [LARGE SCALE GENOMIC DNA]</scope>
    <source>
        <strain evidence="10">NRRL Y-1626</strain>
    </source>
</reference>
<keyword evidence="6 7" id="KW-0472">Membrane</keyword>
<evidence type="ECO:0000256" key="7">
    <source>
        <dbReference type="RuleBase" id="RU363059"/>
    </source>
</evidence>
<evidence type="ECO:0000256" key="8">
    <source>
        <dbReference type="SAM" id="MobiDB-lite"/>
    </source>
</evidence>
<dbReference type="InterPro" id="IPR007599">
    <property type="entry name" value="DER1"/>
</dbReference>
<evidence type="ECO:0000256" key="4">
    <source>
        <dbReference type="ARBA" id="ARBA00022824"/>
    </source>
</evidence>
<comment type="caution">
    <text evidence="9">The sequence shown here is derived from an EMBL/GenBank/DDBJ whole genome shotgun (WGS) entry which is preliminary data.</text>
</comment>
<dbReference type="GO" id="GO:0006950">
    <property type="term" value="P:response to stress"/>
    <property type="evidence" value="ECO:0007669"/>
    <property type="project" value="UniProtKB-ARBA"/>
</dbReference>
<dbReference type="Proteomes" id="UP000092321">
    <property type="component" value="Unassembled WGS sequence"/>
</dbReference>
<evidence type="ECO:0000256" key="3">
    <source>
        <dbReference type="ARBA" id="ARBA00022692"/>
    </source>
</evidence>
<dbReference type="PANTHER" id="PTHR11009">
    <property type="entry name" value="DER1-LIKE PROTEIN, DERLIN"/>
    <property type="match status" value="1"/>
</dbReference>
<comment type="subcellular location">
    <subcellularLocation>
        <location evidence="1 7">Endoplasmic reticulum membrane</location>
        <topology evidence="1 7">Multi-pass membrane protein</topology>
    </subcellularLocation>
</comment>
<evidence type="ECO:0000313" key="9">
    <source>
        <dbReference type="EMBL" id="OBA26362.1"/>
    </source>
</evidence>
<sequence>MLENILPVTKVLLLSSVVCTFAPLLGVISYNPLMYFNIPKLLFKEPFRLIPSFFVMPFVDNTFTLLMRFYSLYLHSQNLEISYFTKKSQYCYFLFFNMTMVILLTFYFKNQVFWYLEPCMHLMLSFTYSMVFWDNDIKYYGILPMKCKYSCLVDLFFSFVFAPKGAFIMHSGLLGLVSAYIYTCLATRSFGPVFGFFKHRLLKIEDPQYRWETGVDLQGKTYKFKVENSISVFIIQKRIKEYGFTGGIPLYPNWVDKLLNKKRKSEHKIKTTVAHNTVDTGRKLGRTEEKVKTEEKIKTETTDSNEKEKMEKNNSERNKVNKKDEKSEASIQIANFWANKYKRKDE</sequence>
<protein>
    <recommendedName>
        <fullName evidence="7">Derlin</fullName>
    </recommendedName>
</protein>
<dbReference type="Pfam" id="PF04511">
    <property type="entry name" value="DER1"/>
    <property type="match status" value="1"/>
</dbReference>
<evidence type="ECO:0000256" key="5">
    <source>
        <dbReference type="ARBA" id="ARBA00022989"/>
    </source>
</evidence>
<feature type="transmembrane region" description="Helical" evidence="7">
    <location>
        <begin position="153"/>
        <end position="173"/>
    </location>
</feature>
<organism evidence="9 10">
    <name type="scientific">Hanseniaspora valbyensis NRRL Y-1626</name>
    <dbReference type="NCBI Taxonomy" id="766949"/>
    <lineage>
        <taxon>Eukaryota</taxon>
        <taxon>Fungi</taxon>
        <taxon>Dikarya</taxon>
        <taxon>Ascomycota</taxon>
        <taxon>Saccharomycotina</taxon>
        <taxon>Saccharomycetes</taxon>
        <taxon>Saccharomycodales</taxon>
        <taxon>Saccharomycodaceae</taxon>
        <taxon>Hanseniaspora</taxon>
    </lineage>
</organism>
<keyword evidence="3 7" id="KW-0812">Transmembrane</keyword>
<name>A0A1B7TC91_9ASCO</name>
<dbReference type="AlphaFoldDB" id="A0A1B7TC91"/>
<evidence type="ECO:0000256" key="1">
    <source>
        <dbReference type="ARBA" id="ARBA00004477"/>
    </source>
</evidence>
<dbReference type="OrthoDB" id="19102at2759"/>
<keyword evidence="5 7" id="KW-1133">Transmembrane helix</keyword>
<feature type="region of interest" description="Disordered" evidence="8">
    <location>
        <begin position="282"/>
        <end position="328"/>
    </location>
</feature>
<evidence type="ECO:0000256" key="6">
    <source>
        <dbReference type="ARBA" id="ARBA00023136"/>
    </source>
</evidence>
<accession>A0A1B7TC91</accession>
<keyword evidence="10" id="KW-1185">Reference proteome</keyword>
<keyword evidence="4 7" id="KW-0256">Endoplasmic reticulum</keyword>
<comment type="function">
    <text evidence="7">May be involved in the degradation of misfolded endoplasmic reticulum (ER) luminal proteins.</text>
</comment>
<dbReference type="GO" id="GO:0005789">
    <property type="term" value="C:endoplasmic reticulum membrane"/>
    <property type="evidence" value="ECO:0007669"/>
    <property type="project" value="UniProtKB-SubCell"/>
</dbReference>